<evidence type="ECO:0000313" key="8">
    <source>
        <dbReference type="Proteomes" id="UP000176815"/>
    </source>
</evidence>
<evidence type="ECO:0000313" key="7">
    <source>
        <dbReference type="EMBL" id="OGC77195.1"/>
    </source>
</evidence>
<dbReference type="SMART" id="SM00487">
    <property type="entry name" value="DEXDc"/>
    <property type="match status" value="1"/>
</dbReference>
<feature type="domain" description="Helicase ATP-binding" evidence="5">
    <location>
        <begin position="106"/>
        <end position="254"/>
    </location>
</feature>
<evidence type="ECO:0000256" key="4">
    <source>
        <dbReference type="ARBA" id="ARBA00022840"/>
    </source>
</evidence>
<keyword evidence="4" id="KW-0067">ATP-binding</keyword>
<dbReference type="PANTHER" id="PTHR11274:SF0">
    <property type="entry name" value="GENERAL TRANSCRIPTION AND DNA REPAIR FACTOR IIH HELICASE SUBUNIT XPB"/>
    <property type="match status" value="1"/>
</dbReference>
<dbReference type="InterPro" id="IPR014001">
    <property type="entry name" value="Helicase_ATP-bd"/>
</dbReference>
<dbReference type="GO" id="GO:0005524">
    <property type="term" value="F:ATP binding"/>
    <property type="evidence" value="ECO:0007669"/>
    <property type="project" value="UniProtKB-KW"/>
</dbReference>
<proteinExistence type="predicted"/>
<organism evidence="7 8">
    <name type="scientific">candidate division WWE3 bacterium RIFOXYD1_FULL_39_9</name>
    <dbReference type="NCBI Taxonomy" id="1802649"/>
    <lineage>
        <taxon>Bacteria</taxon>
        <taxon>Katanobacteria</taxon>
    </lineage>
</organism>
<dbReference type="SUPFAM" id="SSF52540">
    <property type="entry name" value="P-loop containing nucleoside triphosphate hydrolases"/>
    <property type="match status" value="2"/>
</dbReference>
<evidence type="ECO:0000259" key="5">
    <source>
        <dbReference type="PROSITE" id="PS51192"/>
    </source>
</evidence>
<dbReference type="InterPro" id="IPR027417">
    <property type="entry name" value="P-loop_NTPase"/>
</dbReference>
<keyword evidence="1" id="KW-0547">Nucleotide-binding</keyword>
<dbReference type="InterPro" id="IPR050615">
    <property type="entry name" value="ATP-dep_DNA_Helicase"/>
</dbReference>
<dbReference type="GO" id="GO:0016787">
    <property type="term" value="F:hydrolase activity"/>
    <property type="evidence" value="ECO:0007669"/>
    <property type="project" value="UniProtKB-KW"/>
</dbReference>
<keyword evidence="2" id="KW-0378">Hydrolase</keyword>
<name>A0A1F4X677_UNCKA</name>
<sequence length="469" mass="54292">MKLILSNDIEIQKAPKELLEKIRQRLTMFNPKWFENERMGYLNRGVPKVLQYFMEDKISFAVPRGFYSELISMCDKKPDILDLRSVQKPVSFTFNTEERPYQDEAIAIMLCHDQGVLQAPTGSGKTIMALSIIAARRQPTLIIVHTKELLYQWKDRIETFLSIPKEDIGQIGDGKKTVGKKITVAMVQTLFKCADKVAPKIGHLVVDETHRVVSRCFDEAVSYFDCKYFLGLSATPFRRDKLTNLIWWFIGPKIHEIRIEEMIEKKAILPIDVIMRQSLFKTNYDPINQYSLMIKELTEDEERNKLIINDAAEEAYNGVALILSDRKTHCLTLQTMLSEKGIESVLLTGDCSSQERKQIIERIGQNKERIVIATGQLIGEGFDCKNLSSLFLSTPIRFSGRLLQYLGRVLRPAKGKEKAMIYDYVDIHIRQLVNSAKERARIYRKEFNCDEELFRSKEERPKAMYNRRS</sequence>
<dbReference type="Proteomes" id="UP000176815">
    <property type="component" value="Unassembled WGS sequence"/>
</dbReference>
<evidence type="ECO:0000256" key="1">
    <source>
        <dbReference type="ARBA" id="ARBA00022741"/>
    </source>
</evidence>
<comment type="caution">
    <text evidence="7">The sequence shown here is derived from an EMBL/GenBank/DDBJ whole genome shotgun (WGS) entry which is preliminary data.</text>
</comment>
<evidence type="ECO:0000256" key="3">
    <source>
        <dbReference type="ARBA" id="ARBA00022806"/>
    </source>
</evidence>
<evidence type="ECO:0000256" key="2">
    <source>
        <dbReference type="ARBA" id="ARBA00022801"/>
    </source>
</evidence>
<gene>
    <name evidence="7" type="ORF">A2619_01170</name>
</gene>
<dbReference type="GO" id="GO:0004386">
    <property type="term" value="F:helicase activity"/>
    <property type="evidence" value="ECO:0007669"/>
    <property type="project" value="UniProtKB-KW"/>
</dbReference>
<keyword evidence="3" id="KW-0347">Helicase</keyword>
<accession>A0A1F4X677</accession>
<dbReference type="InterPro" id="IPR001650">
    <property type="entry name" value="Helicase_C-like"/>
</dbReference>
<dbReference type="Pfam" id="PF00271">
    <property type="entry name" value="Helicase_C"/>
    <property type="match status" value="1"/>
</dbReference>
<dbReference type="EMBL" id="MEWG01000025">
    <property type="protein sequence ID" value="OGC77195.1"/>
    <property type="molecule type" value="Genomic_DNA"/>
</dbReference>
<dbReference type="PROSITE" id="PS51192">
    <property type="entry name" value="HELICASE_ATP_BIND_1"/>
    <property type="match status" value="1"/>
</dbReference>
<dbReference type="SMART" id="SM00490">
    <property type="entry name" value="HELICc"/>
    <property type="match status" value="1"/>
</dbReference>
<dbReference type="CDD" id="cd17926">
    <property type="entry name" value="DEXHc_RE"/>
    <property type="match status" value="1"/>
</dbReference>
<dbReference type="GO" id="GO:0003677">
    <property type="term" value="F:DNA binding"/>
    <property type="evidence" value="ECO:0007669"/>
    <property type="project" value="InterPro"/>
</dbReference>
<evidence type="ECO:0008006" key="9">
    <source>
        <dbReference type="Google" id="ProtNLM"/>
    </source>
</evidence>
<dbReference type="AlphaFoldDB" id="A0A1F4X677"/>
<dbReference type="CDD" id="cd18785">
    <property type="entry name" value="SF2_C"/>
    <property type="match status" value="1"/>
</dbReference>
<protein>
    <recommendedName>
        <fullName evidence="9">Helicase</fullName>
    </recommendedName>
</protein>
<feature type="domain" description="Helicase C-terminal" evidence="6">
    <location>
        <begin position="311"/>
        <end position="468"/>
    </location>
</feature>
<dbReference type="PANTHER" id="PTHR11274">
    <property type="entry name" value="RAD25/XP-B DNA REPAIR HELICASE"/>
    <property type="match status" value="1"/>
</dbReference>
<dbReference type="Pfam" id="PF04851">
    <property type="entry name" value="ResIII"/>
    <property type="match status" value="1"/>
</dbReference>
<reference evidence="7 8" key="1">
    <citation type="journal article" date="2016" name="Nat. Commun.">
        <title>Thousands of microbial genomes shed light on interconnected biogeochemical processes in an aquifer system.</title>
        <authorList>
            <person name="Anantharaman K."/>
            <person name="Brown C.T."/>
            <person name="Hug L.A."/>
            <person name="Sharon I."/>
            <person name="Castelle C.J."/>
            <person name="Probst A.J."/>
            <person name="Thomas B.C."/>
            <person name="Singh A."/>
            <person name="Wilkins M.J."/>
            <person name="Karaoz U."/>
            <person name="Brodie E.L."/>
            <person name="Williams K.H."/>
            <person name="Hubbard S.S."/>
            <person name="Banfield J.F."/>
        </authorList>
    </citation>
    <scope>NUCLEOTIDE SEQUENCE [LARGE SCALE GENOMIC DNA]</scope>
</reference>
<dbReference type="PROSITE" id="PS51194">
    <property type="entry name" value="HELICASE_CTER"/>
    <property type="match status" value="1"/>
</dbReference>
<dbReference type="InterPro" id="IPR006935">
    <property type="entry name" value="Helicase/UvrB_N"/>
</dbReference>
<dbReference type="Gene3D" id="3.40.50.300">
    <property type="entry name" value="P-loop containing nucleotide triphosphate hydrolases"/>
    <property type="match status" value="2"/>
</dbReference>
<evidence type="ECO:0000259" key="6">
    <source>
        <dbReference type="PROSITE" id="PS51194"/>
    </source>
</evidence>